<reference evidence="9 10" key="1">
    <citation type="submission" date="2011-09" db="EMBL/GenBank/DDBJ databases">
        <authorList>
            <consortium name="US DOE Joint Genome Institute (JGI-PGF)"/>
            <person name="Lucas S."/>
            <person name="Han J."/>
            <person name="Lapidus A."/>
            <person name="Cheng J.-F."/>
            <person name="Goodwin L."/>
            <person name="Pitluck S."/>
            <person name="Peters L."/>
            <person name="Land M.L."/>
            <person name="Hauser L."/>
            <person name="Brambilla E."/>
            <person name="Klenk H.-P."/>
            <person name="Woyke T.J."/>
        </authorList>
    </citation>
    <scope>NUCLEOTIDE SEQUENCE [LARGE SCALE GENOMIC DNA]</scope>
    <source>
        <strain evidence="9 10">K62</strain>
    </source>
</reference>
<dbReference type="GO" id="GO:0051536">
    <property type="term" value="F:iron-sulfur cluster binding"/>
    <property type="evidence" value="ECO:0007669"/>
    <property type="project" value="UniProtKB-KW"/>
</dbReference>
<dbReference type="SUPFAM" id="SSF52016">
    <property type="entry name" value="LeuD/IlvD-like"/>
    <property type="match status" value="1"/>
</dbReference>
<dbReference type="RefSeq" id="WP_005464781.1">
    <property type="nucleotide sequence ID" value="NZ_CM001484.1"/>
</dbReference>
<evidence type="ECO:0000256" key="2">
    <source>
        <dbReference type="ARBA" id="ARBA00007185"/>
    </source>
</evidence>
<dbReference type="PRINTS" id="PR00415">
    <property type="entry name" value="ACONITASE"/>
</dbReference>
<dbReference type="EMBL" id="CM001484">
    <property type="protein sequence ID" value="EIE99296.1"/>
    <property type="molecule type" value="Genomic_DNA"/>
</dbReference>
<protein>
    <submittedName>
        <fullName evidence="9">Aconitase A</fullName>
    </submittedName>
</protein>
<evidence type="ECO:0000259" key="8">
    <source>
        <dbReference type="Pfam" id="PF00694"/>
    </source>
</evidence>
<dbReference type="PROSITE" id="PS00450">
    <property type="entry name" value="ACONITASE_1"/>
    <property type="match status" value="1"/>
</dbReference>
<dbReference type="PROSITE" id="PS01244">
    <property type="entry name" value="ACONITASE_2"/>
    <property type="match status" value="1"/>
</dbReference>
<dbReference type="UniPathway" id="UPA00223">
    <property type="reaction ID" value="UER00718"/>
</dbReference>
<dbReference type="Proteomes" id="UP000005087">
    <property type="component" value="Chromosome"/>
</dbReference>
<keyword evidence="10" id="KW-1185">Reference proteome</keyword>
<feature type="region of interest" description="Disordered" evidence="6">
    <location>
        <begin position="373"/>
        <end position="399"/>
    </location>
</feature>
<keyword evidence="4" id="KW-0408">Iron</keyword>
<evidence type="ECO:0000256" key="5">
    <source>
        <dbReference type="ARBA" id="ARBA00023014"/>
    </source>
</evidence>
<gene>
    <name evidence="9" type="ORF">SacglDRAFT_02403</name>
</gene>
<sequence>MSDSAARDWLRPLPGHPGTWYVSPAAAQRHLGVDIGSLPRSLRVLAENLLRNCVDPAATIRHLRALAAGEENSSIPFHPGRILLQDASGLPVLADLAVLRERVAAEGLPVEWVATRKRMDLVVDHAVELDAAGSAAARRTNEDREYERHARRFRFLRWCENRIPGLRVVPPGVGICHQLNLEVLADVVHVERDGERNIAAFDTMVGTDSHSTMINALGVVGWGVGGIEATAAALGQPLFVRVPPVVGVRVTGRMRPGVVATDVALRLAAMLREHGVVEKIVEFHGPGLASLSVADRATIANMAPEYGATMAFFPPDTRTLEYLRATGRPADLVADYLRAQGLLSEAGEPEETIRFAETCELDLTRIPRTMAGPIRPHQAVSPTEVAENTRTTTPGRPGGRVVIAAITSCTNTANPSALVTAGLLARRAREHGLRVPDWVKTSFTPGSRSAADILAASGLQDDLDALGFQVAGFGCGTCMGNSGPLKDGVSASLAETGERGVAVLSGNRNFPGRIHPDVADSYLASPALVVAAAFAGNIGTNLDTDALGHTPDGKAVRLSDLWPKQEEIDEIVREFGTDALRRAATNALTTRRWRELSCPDGPEYEWEDEAGSIRRPPFADEPFTSPAVSGDIHGAAALLVLGDDVTTDHISPVARITRDSAAGRWLSERGVAATDFGSFSSRRLNHEVMLRGGFANPRLENLLVPGRTGGWTRGLSPTTGERPPEPVPVHEAAADFARAGVPAVVVAGHRYGAGSARDWAAKVTRLLGVRAVVARGFERIHRTNLVAMGVLPVECPDLDPAELDAGDRLDLLGVATDSPTVEVVLRRRDRVVRRYRGRKRLDNDVEASWLRHGGVVGQLLARLRAAANTAVTDA</sequence>
<dbReference type="Pfam" id="PF00330">
    <property type="entry name" value="Aconitase"/>
    <property type="match status" value="1"/>
</dbReference>
<feature type="domain" description="Aconitase A/isopropylmalate dehydratase small subunit swivel" evidence="8">
    <location>
        <begin position="665"/>
        <end position="796"/>
    </location>
</feature>
<dbReference type="InterPro" id="IPR006249">
    <property type="entry name" value="Aconitase/IRP2"/>
</dbReference>
<evidence type="ECO:0000256" key="6">
    <source>
        <dbReference type="SAM" id="MobiDB-lite"/>
    </source>
</evidence>
<dbReference type="Gene3D" id="3.20.19.10">
    <property type="entry name" value="Aconitase, domain 4"/>
    <property type="match status" value="1"/>
</dbReference>
<dbReference type="InterPro" id="IPR015931">
    <property type="entry name" value="Acnase/IPM_dHydase_lsu_aba_1/3"/>
</dbReference>
<reference evidence="10" key="2">
    <citation type="submission" date="2012-01" db="EMBL/GenBank/DDBJ databases">
        <title>Noncontiguous Finished sequence of chromosome of Saccharomonospora glauca K62.</title>
        <authorList>
            <consortium name="US DOE Joint Genome Institute"/>
            <person name="Lucas S."/>
            <person name="Han J."/>
            <person name="Lapidus A."/>
            <person name="Cheng J.-F."/>
            <person name="Goodwin L."/>
            <person name="Pitluck S."/>
            <person name="Peters L."/>
            <person name="Mikhailova N."/>
            <person name="Held B."/>
            <person name="Detter J.C."/>
            <person name="Han C."/>
            <person name="Tapia R."/>
            <person name="Land M."/>
            <person name="Hauser L."/>
            <person name="Kyrpides N."/>
            <person name="Ivanova N."/>
            <person name="Pagani I."/>
            <person name="Brambilla E.-M."/>
            <person name="Klenk H.-P."/>
            <person name="Woyke T."/>
        </authorList>
    </citation>
    <scope>NUCLEOTIDE SEQUENCE [LARGE SCALE GENOMIC DNA]</scope>
    <source>
        <strain evidence="10">K62</strain>
    </source>
</reference>
<organism evidence="9 10">
    <name type="scientific">Saccharomonospora glauca K62</name>
    <dbReference type="NCBI Taxonomy" id="928724"/>
    <lineage>
        <taxon>Bacteria</taxon>
        <taxon>Bacillati</taxon>
        <taxon>Actinomycetota</taxon>
        <taxon>Actinomycetes</taxon>
        <taxon>Pseudonocardiales</taxon>
        <taxon>Pseudonocardiaceae</taxon>
        <taxon>Saccharomonospora</taxon>
    </lineage>
</organism>
<dbReference type="AlphaFoldDB" id="I1D2X2"/>
<name>I1D2X2_9PSEU</name>
<proteinExistence type="inferred from homology"/>
<dbReference type="eggNOG" id="COG1048">
    <property type="taxonomic scope" value="Bacteria"/>
</dbReference>
<evidence type="ECO:0000256" key="4">
    <source>
        <dbReference type="ARBA" id="ARBA00023004"/>
    </source>
</evidence>
<dbReference type="GO" id="GO:0006099">
    <property type="term" value="P:tricarboxylic acid cycle"/>
    <property type="evidence" value="ECO:0007669"/>
    <property type="project" value="UniProtKB-UniPathway"/>
</dbReference>
<dbReference type="NCBIfam" id="NF006757">
    <property type="entry name" value="PRK09277.1"/>
    <property type="match status" value="1"/>
</dbReference>
<feature type="domain" description="Aconitase/3-isopropylmalate dehydratase large subunit alpha/beta/alpha" evidence="7">
    <location>
        <begin position="71"/>
        <end position="536"/>
    </location>
</feature>
<accession>I1D2X2</accession>
<evidence type="ECO:0000256" key="3">
    <source>
        <dbReference type="ARBA" id="ARBA00022723"/>
    </source>
</evidence>
<keyword evidence="5" id="KW-0411">Iron-sulfur</keyword>
<keyword evidence="3" id="KW-0479">Metal-binding</keyword>
<dbReference type="InterPro" id="IPR018136">
    <property type="entry name" value="Aconitase_4Fe-4S_BS"/>
</dbReference>
<dbReference type="UniPathway" id="UPA00946"/>
<dbReference type="STRING" id="928724.SacglDRAFT_02403"/>
<dbReference type="GO" id="GO:0046872">
    <property type="term" value="F:metal ion binding"/>
    <property type="evidence" value="ECO:0007669"/>
    <property type="project" value="UniProtKB-KW"/>
</dbReference>
<dbReference type="HOGENOM" id="CLU_013476_2_1_11"/>
<dbReference type="Gene3D" id="6.10.190.10">
    <property type="match status" value="1"/>
</dbReference>
<dbReference type="InterPro" id="IPR000573">
    <property type="entry name" value="AconitaseA/IPMdHydase_ssu_swvl"/>
</dbReference>
<comment type="similarity">
    <text evidence="2">Belongs to the aconitase/IPM isomerase family.</text>
</comment>
<dbReference type="InterPro" id="IPR036008">
    <property type="entry name" value="Aconitase_4Fe-4S_dom"/>
</dbReference>
<dbReference type="NCBIfam" id="NF009520">
    <property type="entry name" value="PRK12881.1"/>
    <property type="match status" value="1"/>
</dbReference>
<evidence type="ECO:0000256" key="1">
    <source>
        <dbReference type="ARBA" id="ARBA00001966"/>
    </source>
</evidence>
<dbReference type="Pfam" id="PF00694">
    <property type="entry name" value="Aconitase_C"/>
    <property type="match status" value="1"/>
</dbReference>
<dbReference type="SUPFAM" id="SSF53732">
    <property type="entry name" value="Aconitase iron-sulfur domain"/>
    <property type="match status" value="1"/>
</dbReference>
<dbReference type="OrthoDB" id="9764318at2"/>
<comment type="cofactor">
    <cofactor evidence="1">
        <name>[4Fe-4S] cluster</name>
        <dbReference type="ChEBI" id="CHEBI:49883"/>
    </cofactor>
</comment>
<evidence type="ECO:0000313" key="10">
    <source>
        <dbReference type="Proteomes" id="UP000005087"/>
    </source>
</evidence>
<dbReference type="InterPro" id="IPR015928">
    <property type="entry name" value="Aconitase/3IPM_dehydase_swvl"/>
</dbReference>
<evidence type="ECO:0000259" key="7">
    <source>
        <dbReference type="Pfam" id="PF00330"/>
    </source>
</evidence>
<dbReference type="PANTHER" id="PTHR11670">
    <property type="entry name" value="ACONITASE/IRON-RESPONSIVE ELEMENT FAMILY MEMBER"/>
    <property type="match status" value="1"/>
</dbReference>
<dbReference type="InterPro" id="IPR001030">
    <property type="entry name" value="Acoase/IPM_deHydtase_lsu_aba"/>
</dbReference>
<dbReference type="Gene3D" id="3.30.499.10">
    <property type="entry name" value="Aconitase, domain 3"/>
    <property type="match status" value="2"/>
</dbReference>
<evidence type="ECO:0000313" key="9">
    <source>
        <dbReference type="EMBL" id="EIE99296.1"/>
    </source>
</evidence>